<dbReference type="AlphaFoldDB" id="A0A6I1I9D0"/>
<evidence type="ECO:0000313" key="3">
    <source>
        <dbReference type="Proteomes" id="UP000468717"/>
    </source>
</evidence>
<protein>
    <submittedName>
        <fullName evidence="2">Uncharacterized protein</fullName>
    </submittedName>
</protein>
<gene>
    <name evidence="2" type="ORF">GCN75_03875</name>
</gene>
<evidence type="ECO:0000256" key="1">
    <source>
        <dbReference type="SAM" id="SignalP"/>
    </source>
</evidence>
<feature type="signal peptide" evidence="1">
    <location>
        <begin position="1"/>
        <end position="28"/>
    </location>
</feature>
<dbReference type="Proteomes" id="UP000468717">
    <property type="component" value="Unassembled WGS sequence"/>
</dbReference>
<comment type="caution">
    <text evidence="2">The sequence shown here is derived from an EMBL/GenBank/DDBJ whole genome shotgun (WGS) entry which is preliminary data.</text>
</comment>
<reference evidence="2 3" key="1">
    <citation type="submission" date="2019-10" db="EMBL/GenBank/DDBJ databases">
        <title>Three novel species isolated from a subtropical stream in China.</title>
        <authorList>
            <person name="Lu H."/>
        </authorList>
    </citation>
    <scope>NUCLEOTIDE SEQUENCE [LARGE SCALE GENOMIC DNA]</scope>
    <source>
        <strain evidence="2 3">FT13W</strain>
    </source>
</reference>
<proteinExistence type="predicted"/>
<keyword evidence="3" id="KW-1185">Reference proteome</keyword>
<organism evidence="2 3">
    <name type="scientific">Janthinobacterium violaceinigrum</name>
    <dbReference type="NCBI Taxonomy" id="2654252"/>
    <lineage>
        <taxon>Bacteria</taxon>
        <taxon>Pseudomonadati</taxon>
        <taxon>Pseudomonadota</taxon>
        <taxon>Betaproteobacteria</taxon>
        <taxon>Burkholderiales</taxon>
        <taxon>Oxalobacteraceae</taxon>
        <taxon>Janthinobacterium</taxon>
    </lineage>
</organism>
<dbReference type="EMBL" id="WFLI01000003">
    <property type="protein sequence ID" value="KAB8066339.1"/>
    <property type="molecule type" value="Genomic_DNA"/>
</dbReference>
<accession>A0A6I1I9D0</accession>
<keyword evidence="1" id="KW-0732">Signal</keyword>
<name>A0A6I1I9D0_9BURK</name>
<evidence type="ECO:0000313" key="2">
    <source>
        <dbReference type="EMBL" id="KAB8066339.1"/>
    </source>
</evidence>
<dbReference type="RefSeq" id="WP_152281436.1">
    <property type="nucleotide sequence ID" value="NZ_WFLI01000003.1"/>
</dbReference>
<sequence>MPGRIQPMRRQLLRLAGALLCSPVLARAAGGGLPRAVRQRIVATLDAPLPKILNVHHLALIRRFDIGWSPVESGAPMLNPAHPLGTGDTLTLAMQAIASGDAALAAQRLMEAAQLLPRFVQMADLKPGSYAHGKAPFVLTAQHLTLLRQQSWLTVEMLGMGSAEDYLAEGYWPTPSVDGKRPYGNFTNYPVEMAQALGLPVRRQADGSLAVTPALEAELQALHEQTMPALQVFVRQAGLRRNTP</sequence>
<feature type="chain" id="PRO_5026059576" evidence="1">
    <location>
        <begin position="29"/>
        <end position="244"/>
    </location>
</feature>